<evidence type="ECO:0000313" key="5">
    <source>
        <dbReference type="EMBL" id="KAK4443584.1"/>
    </source>
</evidence>
<keyword evidence="2" id="KW-0472">Membrane</keyword>
<dbReference type="InterPro" id="IPR041371">
    <property type="entry name" value="GH92_N"/>
</dbReference>
<dbReference type="NCBIfam" id="TIGR01180">
    <property type="entry name" value="aman2_put"/>
    <property type="match status" value="1"/>
</dbReference>
<dbReference type="Gene3D" id="3.30.2080.10">
    <property type="entry name" value="GH92 mannosidase domain"/>
    <property type="match status" value="1"/>
</dbReference>
<feature type="region of interest" description="Disordered" evidence="1">
    <location>
        <begin position="848"/>
        <end position="904"/>
    </location>
</feature>
<dbReference type="InterPro" id="IPR012939">
    <property type="entry name" value="Glyco_hydro_92"/>
</dbReference>
<reference evidence="5" key="1">
    <citation type="journal article" date="2023" name="Mol. Phylogenet. Evol.">
        <title>Genome-scale phylogeny and comparative genomics of the fungal order Sordariales.</title>
        <authorList>
            <person name="Hensen N."/>
            <person name="Bonometti L."/>
            <person name="Westerberg I."/>
            <person name="Brannstrom I.O."/>
            <person name="Guillou S."/>
            <person name="Cros-Aarteil S."/>
            <person name="Calhoun S."/>
            <person name="Haridas S."/>
            <person name="Kuo A."/>
            <person name="Mondo S."/>
            <person name="Pangilinan J."/>
            <person name="Riley R."/>
            <person name="LaButti K."/>
            <person name="Andreopoulos B."/>
            <person name="Lipzen A."/>
            <person name="Chen C."/>
            <person name="Yan M."/>
            <person name="Daum C."/>
            <person name="Ng V."/>
            <person name="Clum A."/>
            <person name="Steindorff A."/>
            <person name="Ohm R.A."/>
            <person name="Martin F."/>
            <person name="Silar P."/>
            <person name="Natvig D.O."/>
            <person name="Lalanne C."/>
            <person name="Gautier V."/>
            <person name="Ament-Velasquez S.L."/>
            <person name="Kruys A."/>
            <person name="Hutchinson M.I."/>
            <person name="Powell A.J."/>
            <person name="Barry K."/>
            <person name="Miller A.N."/>
            <person name="Grigoriev I.V."/>
            <person name="Debuchy R."/>
            <person name="Gladieux P."/>
            <person name="Hiltunen Thoren M."/>
            <person name="Johannesson H."/>
        </authorList>
    </citation>
    <scope>NUCLEOTIDE SEQUENCE</scope>
    <source>
        <strain evidence="5">PSN243</strain>
    </source>
</reference>
<keyword evidence="2" id="KW-0812">Transmembrane</keyword>
<organism evidence="5 6">
    <name type="scientific">Podospora aff. communis PSN243</name>
    <dbReference type="NCBI Taxonomy" id="3040156"/>
    <lineage>
        <taxon>Eukaryota</taxon>
        <taxon>Fungi</taxon>
        <taxon>Dikarya</taxon>
        <taxon>Ascomycota</taxon>
        <taxon>Pezizomycotina</taxon>
        <taxon>Sordariomycetes</taxon>
        <taxon>Sordariomycetidae</taxon>
        <taxon>Sordariales</taxon>
        <taxon>Podosporaceae</taxon>
        <taxon>Podospora</taxon>
    </lineage>
</organism>
<dbReference type="InterPro" id="IPR050883">
    <property type="entry name" value="PNGase"/>
</dbReference>
<keyword evidence="2" id="KW-1133">Transmembrane helix</keyword>
<evidence type="ECO:0000256" key="1">
    <source>
        <dbReference type="SAM" id="MobiDB-lite"/>
    </source>
</evidence>
<dbReference type="GO" id="GO:0030246">
    <property type="term" value="F:carbohydrate binding"/>
    <property type="evidence" value="ECO:0007669"/>
    <property type="project" value="InterPro"/>
</dbReference>
<dbReference type="Gene3D" id="1.20.1050.60">
    <property type="entry name" value="alpha-1,2-mannosidase"/>
    <property type="match status" value="1"/>
</dbReference>
<dbReference type="FunFam" id="1.20.1050.60:FF:000002">
    <property type="entry name" value="Glycosyl hydrolase family 92"/>
    <property type="match status" value="1"/>
</dbReference>
<sequence length="904" mass="100632">MLRSEVSPYRKAVNMALVPLRFRGVPRKSRLVVIVFFSLCLMLYLPKHDLGIGKTLAFLFFGPGIAGSHGRAGPKVDILRFVDPLIGTANGGHVFPGASLPYGMAKAVADTRSPAENAAGFVSDEHQIIGFSHMHDSGTGGNPSMGNFPLFVHPGCPDDNFAKCDFSTLYRGTNRIPGSVYASPGYFTINTTNRIRAEMTVTEHAALYRFTFPGTDSINVTAYEDVPRETRIVPYSPLVVLDSLDLSGSRANGTYAIDPETGRATAAGRYSPSFGQGFYDAYFCADFRGAKIRKTGTFLAQNATETPKHSSIRYQQGSAGTWIQFHKSEDHTITARVGISFISTDKACANAEKEIPDFSFLRVEKEAREAWKEKLGAIEVDATGVSEELQTTFWSGLYRTLLSPQNYTGENQLWNSSEPYFDSFYCIWDSFRAQHPLLTIIDPGAQTEMVRALLDIYRHEGKLPDCRMSFSKGYTQGGSNADIVIADAFIKNLTEGIDWKTAYEAVVSDAEVEPAAWGVEGRGNLVSWHNLGYIPWNDNDVNGTGPHSRTISRGVEYAYDDFCISFIAEGLGHTDDASKYFLRGGNWVNYWNPDQRDIYRDHRNEVMQTNFTGFMQPRLYNGTFIYQNTRTCSPIHDTHSCYYDTGFDTYEGSPWLYSFFVPQDMRALITLMGGRDRFVERLTFFHTSGISYMGNEQGFLPVYQFHYAGRPALSSYWTHQYIPSLFNASVNGIPGNDDCAMGAFSAFAMMGFFPVAGQDVYLLSSPFFPEVRIRAKLSGKWAVIRTKNFDPERKAIYIQSATLNGRPYELNWISHEFFIKGGVLEFVVGEEEGAWGTREEDVPPSYATWEEGDEPEGVKVNGTGEAGRVEGDVDEEGPERGSELRPGGFRDAGKLDAVLRGPQS</sequence>
<dbReference type="PANTHER" id="PTHR12143:SF42">
    <property type="entry name" value="PUTATIVE SUBFAMILY (AFU_ORTHOLOGUE AFUA_6G13760)-RELATED"/>
    <property type="match status" value="1"/>
</dbReference>
<dbReference type="Gene3D" id="2.70.98.10">
    <property type="match status" value="1"/>
</dbReference>
<gene>
    <name evidence="5" type="ORF">QBC34DRAFT_361732</name>
</gene>
<evidence type="ECO:0000256" key="2">
    <source>
        <dbReference type="SAM" id="Phobius"/>
    </source>
</evidence>
<feature type="domain" description="Glycosyl hydrolase family 92" evidence="3">
    <location>
        <begin position="346"/>
        <end position="829"/>
    </location>
</feature>
<dbReference type="SUPFAM" id="SSF48208">
    <property type="entry name" value="Six-hairpin glycosidases"/>
    <property type="match status" value="1"/>
</dbReference>
<dbReference type="InterPro" id="IPR008928">
    <property type="entry name" value="6-hairpin_glycosidase_sf"/>
</dbReference>
<keyword evidence="5" id="KW-0378">Hydrolase</keyword>
<dbReference type="GO" id="GO:0005975">
    <property type="term" value="P:carbohydrate metabolic process"/>
    <property type="evidence" value="ECO:0007669"/>
    <property type="project" value="InterPro"/>
</dbReference>
<dbReference type="PANTHER" id="PTHR12143">
    <property type="entry name" value="PEPTIDE N-GLYCANASE PNGASE -RELATED"/>
    <property type="match status" value="1"/>
</dbReference>
<dbReference type="Pfam" id="PF17678">
    <property type="entry name" value="Glyco_hydro_92N"/>
    <property type="match status" value="1"/>
</dbReference>
<dbReference type="FunFam" id="3.30.2080.10:FF:000001">
    <property type="entry name" value="Alpha-1,2-mannosidase subfamily"/>
    <property type="match status" value="1"/>
</dbReference>
<evidence type="ECO:0000259" key="3">
    <source>
        <dbReference type="Pfam" id="PF07971"/>
    </source>
</evidence>
<feature type="domain" description="Glycosyl hydrolase family 92 N-terminal" evidence="4">
    <location>
        <begin position="81"/>
        <end position="340"/>
    </location>
</feature>
<dbReference type="GO" id="GO:0000224">
    <property type="term" value="F:peptide-N4-(N-acetyl-beta-glucosaminyl)asparagine amidase activity"/>
    <property type="evidence" value="ECO:0007669"/>
    <property type="project" value="TreeGrafter"/>
</dbReference>
<protein>
    <submittedName>
        <fullName evidence="5">Family 92 putative glycoside hydrolase</fullName>
    </submittedName>
</protein>
<dbReference type="AlphaFoldDB" id="A0AAV9G463"/>
<name>A0AAV9G463_9PEZI</name>
<accession>A0AAV9G463</accession>
<feature type="transmembrane region" description="Helical" evidence="2">
    <location>
        <begin position="29"/>
        <end position="46"/>
    </location>
</feature>
<dbReference type="InterPro" id="IPR014718">
    <property type="entry name" value="GH-type_carb-bd"/>
</dbReference>
<dbReference type="Gene3D" id="1.20.1610.10">
    <property type="entry name" value="alpha-1,2-mannosidases domains"/>
    <property type="match status" value="1"/>
</dbReference>
<evidence type="ECO:0000259" key="4">
    <source>
        <dbReference type="Pfam" id="PF17678"/>
    </source>
</evidence>
<dbReference type="Proteomes" id="UP001321760">
    <property type="component" value="Unassembled WGS sequence"/>
</dbReference>
<proteinExistence type="predicted"/>
<dbReference type="EMBL" id="MU865990">
    <property type="protein sequence ID" value="KAK4443584.1"/>
    <property type="molecule type" value="Genomic_DNA"/>
</dbReference>
<dbReference type="GO" id="GO:0005634">
    <property type="term" value="C:nucleus"/>
    <property type="evidence" value="ECO:0007669"/>
    <property type="project" value="TreeGrafter"/>
</dbReference>
<dbReference type="GO" id="GO:0005829">
    <property type="term" value="C:cytosol"/>
    <property type="evidence" value="ECO:0007669"/>
    <property type="project" value="TreeGrafter"/>
</dbReference>
<dbReference type="Pfam" id="PF07971">
    <property type="entry name" value="Glyco_hydro_92"/>
    <property type="match status" value="1"/>
</dbReference>
<evidence type="ECO:0000313" key="6">
    <source>
        <dbReference type="Proteomes" id="UP001321760"/>
    </source>
</evidence>
<dbReference type="GO" id="GO:0006516">
    <property type="term" value="P:glycoprotein catabolic process"/>
    <property type="evidence" value="ECO:0007669"/>
    <property type="project" value="TreeGrafter"/>
</dbReference>
<comment type="caution">
    <text evidence="5">The sequence shown here is derived from an EMBL/GenBank/DDBJ whole genome shotgun (WGS) entry which is preliminary data.</text>
</comment>
<dbReference type="InterPro" id="IPR005887">
    <property type="entry name" value="GH92_a_mannosidase_put"/>
</dbReference>
<reference evidence="5" key="2">
    <citation type="submission" date="2023-05" db="EMBL/GenBank/DDBJ databases">
        <authorList>
            <consortium name="Lawrence Berkeley National Laboratory"/>
            <person name="Steindorff A."/>
            <person name="Hensen N."/>
            <person name="Bonometti L."/>
            <person name="Westerberg I."/>
            <person name="Brannstrom I.O."/>
            <person name="Guillou S."/>
            <person name="Cros-Aarteil S."/>
            <person name="Calhoun S."/>
            <person name="Haridas S."/>
            <person name="Kuo A."/>
            <person name="Mondo S."/>
            <person name="Pangilinan J."/>
            <person name="Riley R."/>
            <person name="Labutti K."/>
            <person name="Andreopoulos B."/>
            <person name="Lipzen A."/>
            <person name="Chen C."/>
            <person name="Yanf M."/>
            <person name="Daum C."/>
            <person name="Ng V."/>
            <person name="Clum A."/>
            <person name="Ohm R."/>
            <person name="Martin F."/>
            <person name="Silar P."/>
            <person name="Natvig D."/>
            <person name="Lalanne C."/>
            <person name="Gautier V."/>
            <person name="Ament-Velasquez S.L."/>
            <person name="Kruys A."/>
            <person name="Hutchinson M.I."/>
            <person name="Powell A.J."/>
            <person name="Barry K."/>
            <person name="Miller A.N."/>
            <person name="Grigoriev I.V."/>
            <person name="Debuchy R."/>
            <person name="Gladieux P."/>
            <person name="Thoren M.H."/>
            <person name="Johannesson H."/>
        </authorList>
    </citation>
    <scope>NUCLEOTIDE SEQUENCE</scope>
    <source>
        <strain evidence="5">PSN243</strain>
    </source>
</reference>
<keyword evidence="6" id="KW-1185">Reference proteome</keyword>